<feature type="compositionally biased region" description="Low complexity" evidence="1">
    <location>
        <begin position="1"/>
        <end position="15"/>
    </location>
</feature>
<feature type="compositionally biased region" description="Basic residues" evidence="1">
    <location>
        <begin position="16"/>
        <end position="29"/>
    </location>
</feature>
<evidence type="ECO:0000256" key="1">
    <source>
        <dbReference type="SAM" id="MobiDB-lite"/>
    </source>
</evidence>
<evidence type="ECO:0000313" key="3">
    <source>
        <dbReference type="Proteomes" id="UP001619887"/>
    </source>
</evidence>
<dbReference type="EMBL" id="JBIYXZ010002073">
    <property type="protein sequence ID" value="KAL3059415.1"/>
    <property type="molecule type" value="Genomic_DNA"/>
</dbReference>
<dbReference type="Proteomes" id="UP001619887">
    <property type="component" value="Unassembled WGS sequence"/>
</dbReference>
<keyword evidence="3" id="KW-1185">Reference proteome</keyword>
<dbReference type="AlphaFoldDB" id="A0ABD2GZB0"/>
<reference evidence="2 3" key="2">
    <citation type="journal article" date="2024" name="G3 (Bethesda)">
        <title>The genome of the cryopelagic Antarctic bald notothen, Trematomus borchgrevinki.</title>
        <authorList>
            <person name="Rayamajhi N."/>
            <person name="Rivera-Colon A.G."/>
            <person name="Minhas B.F."/>
            <person name="Cheng C.C."/>
            <person name="Catchen J.M."/>
        </authorList>
    </citation>
    <scope>NUCLEOTIDE SEQUENCE [LARGE SCALE GENOMIC DNA]</scope>
    <source>
        <strain evidence="2">AGRC-2024</strain>
    </source>
</reference>
<gene>
    <name evidence="2" type="ORF">OYC64_014097</name>
</gene>
<proteinExistence type="predicted"/>
<evidence type="ECO:0000313" key="2">
    <source>
        <dbReference type="EMBL" id="KAL3059415.1"/>
    </source>
</evidence>
<comment type="caution">
    <text evidence="2">The sequence shown here is derived from an EMBL/GenBank/DDBJ whole genome shotgun (WGS) entry which is preliminary data.</text>
</comment>
<evidence type="ECO:0008006" key="4">
    <source>
        <dbReference type="Google" id="ProtNLM"/>
    </source>
</evidence>
<accession>A0ABD2GZB0</accession>
<organism evidence="2 3">
    <name type="scientific">Pagothenia borchgrevinki</name>
    <name type="common">Bald rockcod</name>
    <name type="synonym">Trematomus borchgrevinki</name>
    <dbReference type="NCBI Taxonomy" id="8213"/>
    <lineage>
        <taxon>Eukaryota</taxon>
        <taxon>Metazoa</taxon>
        <taxon>Chordata</taxon>
        <taxon>Craniata</taxon>
        <taxon>Vertebrata</taxon>
        <taxon>Euteleostomi</taxon>
        <taxon>Actinopterygii</taxon>
        <taxon>Neopterygii</taxon>
        <taxon>Teleostei</taxon>
        <taxon>Neoteleostei</taxon>
        <taxon>Acanthomorphata</taxon>
        <taxon>Eupercaria</taxon>
        <taxon>Perciformes</taxon>
        <taxon>Notothenioidei</taxon>
        <taxon>Nototheniidae</taxon>
        <taxon>Pagothenia</taxon>
    </lineage>
</organism>
<feature type="compositionally biased region" description="Pro residues" evidence="1">
    <location>
        <begin position="63"/>
        <end position="78"/>
    </location>
</feature>
<name>A0ABD2GZB0_PAGBO</name>
<sequence>MLIAVSAGSGHAAASGKKHRRRGKKHRRTRAGEPRPDDLCDLQSLPPPLKRHTWPPSLKRHTCPPPSRPYRTAPPPHLRPSANPFGPHLEAPPTAPANQCL</sequence>
<protein>
    <recommendedName>
        <fullName evidence="4">Secreted protein</fullName>
    </recommendedName>
</protein>
<reference evidence="2 3" key="1">
    <citation type="journal article" date="2022" name="G3 (Bethesda)">
        <title>Evaluating Illumina-, Nanopore-, and PacBio-based genome assembly strategies with the bald notothen, Trematomus borchgrevinki.</title>
        <authorList>
            <person name="Rayamajhi N."/>
            <person name="Cheng C.C."/>
            <person name="Catchen J.M."/>
        </authorList>
    </citation>
    <scope>NUCLEOTIDE SEQUENCE [LARGE SCALE GENOMIC DNA]</scope>
    <source>
        <strain evidence="2">AGRC-2024</strain>
    </source>
</reference>
<feature type="compositionally biased region" description="Basic residues" evidence="1">
    <location>
        <begin position="49"/>
        <end position="62"/>
    </location>
</feature>
<feature type="region of interest" description="Disordered" evidence="1">
    <location>
        <begin position="1"/>
        <end position="101"/>
    </location>
</feature>